<organism evidence="2 3">
    <name type="scientific">Stieleria varia</name>
    <dbReference type="NCBI Taxonomy" id="2528005"/>
    <lineage>
        <taxon>Bacteria</taxon>
        <taxon>Pseudomonadati</taxon>
        <taxon>Planctomycetota</taxon>
        <taxon>Planctomycetia</taxon>
        <taxon>Pirellulales</taxon>
        <taxon>Pirellulaceae</taxon>
        <taxon>Stieleria</taxon>
    </lineage>
</organism>
<dbReference type="InterPro" id="IPR011009">
    <property type="entry name" value="Kinase-like_dom_sf"/>
</dbReference>
<keyword evidence="2" id="KW-0808">Transferase</keyword>
<dbReference type="PROSITE" id="PS50011">
    <property type="entry name" value="PROTEIN_KINASE_DOM"/>
    <property type="match status" value="1"/>
</dbReference>
<dbReference type="InterPro" id="IPR000719">
    <property type="entry name" value="Prot_kinase_dom"/>
</dbReference>
<proteinExistence type="predicted"/>
<dbReference type="Gene3D" id="1.10.510.10">
    <property type="entry name" value="Transferase(Phosphotransferase) domain 1"/>
    <property type="match status" value="1"/>
</dbReference>
<accession>A0A5C6B1W3</accession>
<dbReference type="OrthoDB" id="9801841at2"/>
<comment type="caution">
    <text evidence="2">The sequence shown here is derived from an EMBL/GenBank/DDBJ whole genome shotgun (WGS) entry which is preliminary data.</text>
</comment>
<gene>
    <name evidence="2" type="primary">pknJ</name>
    <name evidence="2" type="ORF">Pla52n_20260</name>
</gene>
<keyword evidence="2" id="KW-0418">Kinase</keyword>
<sequence length="89" mass="9667">MGTADYIAPEQVNDSRHVDIRADNLRSGCTLFKMLCGQTPFADSCYPTAFAKMTAHVSDTPPDISDLSPEVPAPLASLVHQMMAKARDQ</sequence>
<dbReference type="EMBL" id="SJPN01000002">
    <property type="protein sequence ID" value="TWU06305.1"/>
    <property type="molecule type" value="Genomic_DNA"/>
</dbReference>
<dbReference type="AlphaFoldDB" id="A0A5C6B1W3"/>
<dbReference type="SUPFAM" id="SSF56112">
    <property type="entry name" value="Protein kinase-like (PK-like)"/>
    <property type="match status" value="1"/>
</dbReference>
<evidence type="ECO:0000313" key="2">
    <source>
        <dbReference type="EMBL" id="TWU06305.1"/>
    </source>
</evidence>
<feature type="domain" description="Protein kinase" evidence="1">
    <location>
        <begin position="1"/>
        <end position="89"/>
    </location>
</feature>
<evidence type="ECO:0000259" key="1">
    <source>
        <dbReference type="PROSITE" id="PS50011"/>
    </source>
</evidence>
<dbReference type="Proteomes" id="UP000320176">
    <property type="component" value="Unassembled WGS sequence"/>
</dbReference>
<dbReference type="GO" id="GO:0005524">
    <property type="term" value="F:ATP binding"/>
    <property type="evidence" value="ECO:0007669"/>
    <property type="project" value="InterPro"/>
</dbReference>
<evidence type="ECO:0000313" key="3">
    <source>
        <dbReference type="Proteomes" id="UP000320176"/>
    </source>
</evidence>
<dbReference type="GO" id="GO:0004674">
    <property type="term" value="F:protein serine/threonine kinase activity"/>
    <property type="evidence" value="ECO:0007669"/>
    <property type="project" value="UniProtKB-EC"/>
</dbReference>
<dbReference type="EC" id="2.7.11.1" evidence="2"/>
<reference evidence="2 3" key="1">
    <citation type="submission" date="2019-02" db="EMBL/GenBank/DDBJ databases">
        <title>Deep-cultivation of Planctomycetes and their phenomic and genomic characterization uncovers novel biology.</title>
        <authorList>
            <person name="Wiegand S."/>
            <person name="Jogler M."/>
            <person name="Boedeker C."/>
            <person name="Pinto D."/>
            <person name="Vollmers J."/>
            <person name="Rivas-Marin E."/>
            <person name="Kohn T."/>
            <person name="Peeters S.H."/>
            <person name="Heuer A."/>
            <person name="Rast P."/>
            <person name="Oberbeckmann S."/>
            <person name="Bunk B."/>
            <person name="Jeske O."/>
            <person name="Meyerdierks A."/>
            <person name="Storesund J.E."/>
            <person name="Kallscheuer N."/>
            <person name="Luecker S."/>
            <person name="Lage O.M."/>
            <person name="Pohl T."/>
            <person name="Merkel B.J."/>
            <person name="Hornburger P."/>
            <person name="Mueller R.-W."/>
            <person name="Bruemmer F."/>
            <person name="Labrenz M."/>
            <person name="Spormann A.M."/>
            <person name="Op Den Camp H."/>
            <person name="Overmann J."/>
            <person name="Amann R."/>
            <person name="Jetten M.S.M."/>
            <person name="Mascher T."/>
            <person name="Medema M.H."/>
            <person name="Devos D.P."/>
            <person name="Kaster A.-K."/>
            <person name="Ovreas L."/>
            <person name="Rohde M."/>
            <person name="Galperin M.Y."/>
            <person name="Jogler C."/>
        </authorList>
    </citation>
    <scope>NUCLEOTIDE SEQUENCE [LARGE SCALE GENOMIC DNA]</scope>
    <source>
        <strain evidence="2 3">Pla52n</strain>
    </source>
</reference>
<keyword evidence="3" id="KW-1185">Reference proteome</keyword>
<dbReference type="RefSeq" id="WP_146519403.1">
    <property type="nucleotide sequence ID" value="NZ_CP151726.1"/>
</dbReference>
<protein>
    <submittedName>
        <fullName evidence="2">Serine/threonine-protein kinase PknJ</fullName>
        <ecNumber evidence="2">2.7.11.1</ecNumber>
    </submittedName>
</protein>
<name>A0A5C6B1W3_9BACT</name>